<dbReference type="InterPro" id="IPR058692">
    <property type="entry name" value="Fn3_SaeA_2nd"/>
</dbReference>
<feature type="domain" description="SaeA fourth Fn3-like" evidence="5">
    <location>
        <begin position="508"/>
        <end position="599"/>
    </location>
</feature>
<accession>A0ABS9HNS2</accession>
<feature type="compositionally biased region" description="Basic and acidic residues" evidence="1">
    <location>
        <begin position="112"/>
        <end position="123"/>
    </location>
</feature>
<keyword evidence="8" id="KW-1185">Reference proteome</keyword>
<feature type="domain" description="SaeA third Fn3-like" evidence="4">
    <location>
        <begin position="407"/>
        <end position="499"/>
    </location>
</feature>
<evidence type="ECO:0000259" key="6">
    <source>
        <dbReference type="Pfam" id="PF25836"/>
    </source>
</evidence>
<dbReference type="Pfam" id="PF25834">
    <property type="entry name" value="Fn3_SaeA_4th"/>
    <property type="match status" value="1"/>
</dbReference>
<dbReference type="Pfam" id="PF25832">
    <property type="entry name" value="Fn3_SaeA_2nd"/>
    <property type="match status" value="1"/>
</dbReference>
<dbReference type="Proteomes" id="UP001200604">
    <property type="component" value="Unassembled WGS sequence"/>
</dbReference>
<dbReference type="Pfam" id="PF25833">
    <property type="entry name" value="Fn3_SaeA_3rd"/>
    <property type="match status" value="1"/>
</dbReference>
<dbReference type="EMBL" id="JAKJKU010000004">
    <property type="protein sequence ID" value="MCF6774686.1"/>
    <property type="molecule type" value="Genomic_DNA"/>
</dbReference>
<reference evidence="7 8" key="1">
    <citation type="submission" date="2022-01" db="EMBL/GenBank/DDBJ databases">
        <title>Identification and Characterization of Corynebacterium sp.</title>
        <authorList>
            <person name="Luo Q."/>
            <person name="Qu P."/>
            <person name="Chen Q."/>
        </authorList>
    </citation>
    <scope>NUCLEOTIDE SEQUENCE [LARGE SCALE GENOMIC DNA]</scope>
    <source>
        <strain evidence="7 8">MC-12</strain>
    </source>
</reference>
<feature type="domain" description="SaeA fifth Fn3-like" evidence="6">
    <location>
        <begin position="615"/>
        <end position="725"/>
    </location>
</feature>
<evidence type="ECO:0000259" key="4">
    <source>
        <dbReference type="Pfam" id="PF25834"/>
    </source>
</evidence>
<gene>
    <name evidence="7" type="ORF">L3H44_09760</name>
</gene>
<dbReference type="RefSeq" id="WP_052723041.1">
    <property type="nucleotide sequence ID" value="NZ_JAGSOA010000003.1"/>
</dbReference>
<evidence type="ECO:0000313" key="8">
    <source>
        <dbReference type="Proteomes" id="UP001200604"/>
    </source>
</evidence>
<dbReference type="InterPro" id="IPR058691">
    <property type="entry name" value="Fn3_SaeA_1st"/>
</dbReference>
<evidence type="ECO:0000259" key="2">
    <source>
        <dbReference type="Pfam" id="PF25832"/>
    </source>
</evidence>
<dbReference type="InterPro" id="IPR058696">
    <property type="entry name" value="Fn3_SaeA_5th"/>
</dbReference>
<evidence type="ECO:0000259" key="3">
    <source>
        <dbReference type="Pfam" id="PF25833"/>
    </source>
</evidence>
<dbReference type="GeneID" id="92727527"/>
<feature type="domain" description="SaeA second Fn3-like" evidence="3">
    <location>
        <begin position="303"/>
        <end position="387"/>
    </location>
</feature>
<protein>
    <submittedName>
        <fullName evidence="7">Uncharacterized protein</fullName>
    </submittedName>
</protein>
<dbReference type="InterPro" id="IPR058693">
    <property type="entry name" value="Fn3_SaeA_3rd"/>
</dbReference>
<organism evidence="7 8">
    <name type="scientific">Corynebacterium parakroppenstedtii</name>
    <dbReference type="NCBI Taxonomy" id="2828363"/>
    <lineage>
        <taxon>Bacteria</taxon>
        <taxon>Bacillati</taxon>
        <taxon>Actinomycetota</taxon>
        <taxon>Actinomycetes</taxon>
        <taxon>Mycobacteriales</taxon>
        <taxon>Corynebacteriaceae</taxon>
        <taxon>Corynebacterium</taxon>
    </lineage>
</organism>
<feature type="domain" description="SaeA first Fn3-like" evidence="2">
    <location>
        <begin position="206"/>
        <end position="296"/>
    </location>
</feature>
<comment type="caution">
    <text evidence="7">The sequence shown here is derived from an EMBL/GenBank/DDBJ whole genome shotgun (WGS) entry which is preliminary data.</text>
</comment>
<dbReference type="Pfam" id="PF25836">
    <property type="entry name" value="Fn3_SaeA_6th"/>
    <property type="match status" value="1"/>
</dbReference>
<sequence>MDYNTANQDRYEEVRRAIEEWKDRVRNTSPYLTVPSDEDINEYLSIEDPESKVSWTNKTLQAWKLPLDNVVKATSLGIWSSLKESLDSSKHSLYSGYLEPDERFLPTQENDAPSREITDRGVDYSESTVSKETSGTEESHQLPVDGSRNGGRHMATAEEGVTVSLTSRDVESVAATTDYGEEEFDELDLFEEVREIPGGGLRLTQLDNGQIHLQWPLPETDGVPHGAVTLYRVVSEEEEIDLDPAEGELRTVTGKDSWVDSDPMTTAIRVYQIWMNVGDTEASALHSQPYLVGHAVYVQPIDSIDLTFDGSSIRGQWELVKRTDSVQIQLAMADERNLKRRRNRICEGQPNLQGFRWKPEARGLAYQVMARRIAEVNGRKLHSSWSKVYTVDVGAELSNIDVIVHEAAGEENVFEASWKAPSSGQVRIYRSKTPHADGIEDRDVEVKQLEGFGLSEKDWENDLNSDENSCRIEWPDDWYDLFITPVSVVGDKARVGRTQSRVRVGVPTYASIHEHVTSQLITFGWPEKAHEVAAFIVKPGEADKFDPKSFTNQASLFVDEEDYKNSGGMRTQLGCSIDVVLVASRVYEGKRIWGRPVVLHYVGITAYSYKILANQNEQLGIAIEKSSPDFESRTFTLRYRSDRLPLEPGDGREVKLKLADGNEHGEYVPNAKMPQDQGVDSSRVWVIEPKAYESGHGFLRLFWREPSGFSGSPVALRDPDPRTLRIDYWEQMFINSSDEGMDQ</sequence>
<dbReference type="Pfam" id="PF25835">
    <property type="entry name" value="Fn3_SaeA_5th"/>
    <property type="match status" value="1"/>
</dbReference>
<dbReference type="InterPro" id="IPR058694">
    <property type="entry name" value="Fn3_SaeA_4th"/>
</dbReference>
<proteinExistence type="predicted"/>
<evidence type="ECO:0000313" key="7">
    <source>
        <dbReference type="EMBL" id="MCF6774686.1"/>
    </source>
</evidence>
<name>A0ABS9HNS2_9CORY</name>
<evidence type="ECO:0000256" key="1">
    <source>
        <dbReference type="SAM" id="MobiDB-lite"/>
    </source>
</evidence>
<feature type="region of interest" description="Disordered" evidence="1">
    <location>
        <begin position="104"/>
        <end position="150"/>
    </location>
</feature>
<evidence type="ECO:0000259" key="5">
    <source>
        <dbReference type="Pfam" id="PF25835"/>
    </source>
</evidence>